<dbReference type="InterPro" id="IPR041657">
    <property type="entry name" value="HTH_17"/>
</dbReference>
<name>A0A938WTM8_9BACT</name>
<reference evidence="2" key="2">
    <citation type="journal article" date="2021" name="Sci. Rep.">
        <title>The distribution of antibiotic resistance genes in chicken gut microbiota commensals.</title>
        <authorList>
            <person name="Juricova H."/>
            <person name="Matiasovicova J."/>
            <person name="Kubasova T."/>
            <person name="Cejkova D."/>
            <person name="Rychlik I."/>
        </authorList>
    </citation>
    <scope>NUCLEOTIDE SEQUENCE</scope>
    <source>
        <strain evidence="2">An824</strain>
    </source>
</reference>
<dbReference type="AlphaFoldDB" id="A0A938WTM8"/>
<dbReference type="InterPro" id="IPR009061">
    <property type="entry name" value="DNA-bd_dom_put_sf"/>
</dbReference>
<dbReference type="RefSeq" id="WP_205105984.1">
    <property type="nucleotide sequence ID" value="NZ_JACJJG010000158.1"/>
</dbReference>
<dbReference type="Proteomes" id="UP000706891">
    <property type="component" value="Unassembled WGS sequence"/>
</dbReference>
<dbReference type="SUPFAM" id="SSF46955">
    <property type="entry name" value="Putative DNA-binding domain"/>
    <property type="match status" value="1"/>
</dbReference>
<accession>A0A938WTM8</accession>
<evidence type="ECO:0000313" key="2">
    <source>
        <dbReference type="EMBL" id="MBM6674927.1"/>
    </source>
</evidence>
<dbReference type="EMBL" id="JACJJG010000158">
    <property type="protein sequence ID" value="MBM6674927.1"/>
    <property type="molecule type" value="Genomic_DNA"/>
</dbReference>
<organism evidence="2 3">
    <name type="scientific">Marseilla massiliensis</name>
    <dbReference type="NCBI Taxonomy" id="1841864"/>
    <lineage>
        <taxon>Bacteria</taxon>
        <taxon>Pseudomonadati</taxon>
        <taxon>Bacteroidota</taxon>
        <taxon>Bacteroidia</taxon>
        <taxon>Bacteroidales</taxon>
        <taxon>Prevotellaceae</taxon>
        <taxon>Marseilla</taxon>
    </lineage>
</organism>
<evidence type="ECO:0000259" key="1">
    <source>
        <dbReference type="Pfam" id="PF12728"/>
    </source>
</evidence>
<proteinExistence type="predicted"/>
<reference evidence="2" key="1">
    <citation type="submission" date="2020-08" db="EMBL/GenBank/DDBJ databases">
        <authorList>
            <person name="Cejkova D."/>
            <person name="Kubasova T."/>
            <person name="Jahodarova E."/>
            <person name="Rychlik I."/>
        </authorList>
    </citation>
    <scope>NUCLEOTIDE SEQUENCE</scope>
    <source>
        <strain evidence="2">An824</strain>
    </source>
</reference>
<evidence type="ECO:0000313" key="3">
    <source>
        <dbReference type="Proteomes" id="UP000706891"/>
    </source>
</evidence>
<keyword evidence="3" id="KW-1185">Reference proteome</keyword>
<protein>
    <submittedName>
        <fullName evidence="2">Helix-turn-helix domain-containing protein</fullName>
    </submittedName>
</protein>
<comment type="caution">
    <text evidence="2">The sequence shown here is derived from an EMBL/GenBank/DDBJ whole genome shotgun (WGS) entry which is preliminary data.</text>
</comment>
<gene>
    <name evidence="2" type="ORF">H6A34_13770</name>
</gene>
<dbReference type="Pfam" id="PF12728">
    <property type="entry name" value="HTH_17"/>
    <property type="match status" value="1"/>
</dbReference>
<sequence>MEEKITKMLDMLADKIVERMSGKFGQLQDKVDERGGERVLYTIKQVCEMLHISKSKLYRHQKMGYISPSEYVGRTPLYDQQVIDDYLNKFRYYE</sequence>
<dbReference type="Gene3D" id="1.10.1660.10">
    <property type="match status" value="1"/>
</dbReference>
<feature type="domain" description="Helix-turn-helix" evidence="1">
    <location>
        <begin position="40"/>
        <end position="89"/>
    </location>
</feature>